<dbReference type="Pfam" id="PF03354">
    <property type="entry name" value="TerL_ATPase"/>
    <property type="match status" value="1"/>
</dbReference>
<dbReference type="InterPro" id="IPR046461">
    <property type="entry name" value="TerL_ATPase"/>
</dbReference>
<evidence type="ECO:0000259" key="1">
    <source>
        <dbReference type="Pfam" id="PF03354"/>
    </source>
</evidence>
<dbReference type="InterPro" id="IPR046462">
    <property type="entry name" value="TerL_nuclease"/>
</dbReference>
<name>A0A239Q3E8_9RHOB</name>
<dbReference type="PANTHER" id="PTHR41287">
    <property type="match status" value="1"/>
</dbReference>
<feature type="domain" description="Terminase large subunit-like endonuclease" evidence="2">
    <location>
        <begin position="269"/>
        <end position="553"/>
    </location>
</feature>
<dbReference type="Pfam" id="PF20441">
    <property type="entry name" value="TerL_nuclease"/>
    <property type="match status" value="1"/>
</dbReference>
<evidence type="ECO:0000259" key="2">
    <source>
        <dbReference type="Pfam" id="PF20441"/>
    </source>
</evidence>
<reference evidence="3 4" key="1">
    <citation type="submission" date="2017-07" db="EMBL/GenBank/DDBJ databases">
        <authorList>
            <person name="Sun Z.S."/>
            <person name="Albrecht U."/>
            <person name="Echele G."/>
            <person name="Lee C.C."/>
        </authorList>
    </citation>
    <scope>NUCLEOTIDE SEQUENCE [LARGE SCALE GENOMIC DNA]</scope>
    <source>
        <strain evidence="3 4">DSM 14827</strain>
    </source>
</reference>
<keyword evidence="4" id="KW-1185">Reference proteome</keyword>
<dbReference type="InterPro" id="IPR005021">
    <property type="entry name" value="Terminase_largesu-like"/>
</dbReference>
<dbReference type="Gene3D" id="3.40.50.300">
    <property type="entry name" value="P-loop containing nucleotide triphosphate hydrolases"/>
    <property type="match status" value="1"/>
</dbReference>
<evidence type="ECO:0000313" key="3">
    <source>
        <dbReference type="EMBL" id="SNT76722.1"/>
    </source>
</evidence>
<accession>A0A239Q3E8</accession>
<dbReference type="EMBL" id="FZQB01000025">
    <property type="protein sequence ID" value="SNT76722.1"/>
    <property type="molecule type" value="Genomic_DNA"/>
</dbReference>
<feature type="domain" description="Terminase large subunit-like ATPase" evidence="1">
    <location>
        <begin position="89"/>
        <end position="262"/>
    </location>
</feature>
<evidence type="ECO:0000313" key="4">
    <source>
        <dbReference type="Proteomes" id="UP000198307"/>
    </source>
</evidence>
<dbReference type="AlphaFoldDB" id="A0A239Q3E8"/>
<dbReference type="InterPro" id="IPR027417">
    <property type="entry name" value="P-loop_NTPase"/>
</dbReference>
<protein>
    <submittedName>
        <fullName evidence="3">Phage terminase-like protein, large subunit, contains N-terminal HTH domain</fullName>
    </submittedName>
</protein>
<dbReference type="GO" id="GO:0004519">
    <property type="term" value="F:endonuclease activity"/>
    <property type="evidence" value="ECO:0007669"/>
    <property type="project" value="InterPro"/>
</dbReference>
<proteinExistence type="predicted"/>
<dbReference type="PANTHER" id="PTHR41287:SF1">
    <property type="entry name" value="PROTEIN YMFN"/>
    <property type="match status" value="1"/>
</dbReference>
<dbReference type="Proteomes" id="UP000198307">
    <property type="component" value="Unassembled WGS sequence"/>
</dbReference>
<gene>
    <name evidence="3" type="ORF">SAMN05444959_12529</name>
</gene>
<sequence length="564" mass="63549">MIFSKTSCARSMEPIDHPVSRYALDVVEGREIAGELVTLACKRHLLDLETGRDRGLWFDCKAASRITNFAQLIQHTTGPKGGQPLKLEPWQVFRHGSVFGWKREEDGLRRFRSTYHQVAKKNGKTTDTAVPALFTQLFDGEAAPQGYCAATTRDQAGLLFKELKRMIIASPALSQLMKPWRSSIEVPRTSGEIKCLSRDGNTSDGINPHFAARDEVHRWTDRELAEIVVNSMIARAQPIDWAITTAGADMVSICGELRDYSEQVLRGSVSDDRFFAYVAEPPHECDIHDPKIWKMANPNLGVAFKEEDFRAKLNEALAIAGRMPNFRRLHLNLWTEGAQSWIERSVWDMGAEPFDPVSLYGRKAWVGLDLSKTTDLTSIVVAVPMDGLIYLICYSFLPSGPKGFIQRAQSEKREYVQWRQEGWLEVHGGGAIDEDQVIERMEVIRNVFDVQEVAYDRWGMKYVAKELTRRRFPLIEHGQGYASMSSPMKRFEQAVARGRLRHNGNPVLAWAVGNVHRDEDAAENIKPNKARSKGRIDPAVAAIMAVGRAEAAEGKRKAREIETV</sequence>
<organism evidence="3 4">
    <name type="scientific">Paracoccus seriniphilus</name>
    <dbReference type="NCBI Taxonomy" id="184748"/>
    <lineage>
        <taxon>Bacteria</taxon>
        <taxon>Pseudomonadati</taxon>
        <taxon>Pseudomonadota</taxon>
        <taxon>Alphaproteobacteria</taxon>
        <taxon>Rhodobacterales</taxon>
        <taxon>Paracoccaceae</taxon>
        <taxon>Paracoccus</taxon>
    </lineage>
</organism>